<evidence type="ECO:0000259" key="4">
    <source>
        <dbReference type="Pfam" id="PF12697"/>
    </source>
</evidence>
<sequence>MGERDLIAERDKFAALHSETRNVVNGRDWGVIRTGQSGPALVLIPGTLGRADIFWQQITALSGEARILAVSYPASGGIGDWAADLSQMIADAGMRGATVLGSSLGGYLAQYLTATEPALSGGLVAANTLASARGIDRVPPYALDLAATPIGELRAGFEAGLAGWQTPGHAYCDLAPLLLQEVRGRIPENELRARLQALKTAPELPAQSLPRDRIFTVQSDDDHLIMPPMRESLRSALNPIRAYRFRAASHFPYVTRPGAYTALLREVLGLPTDQAIWPANEESLL</sequence>
<dbReference type="RefSeq" id="WP_164130927.1">
    <property type="nucleotide sequence ID" value="NZ_JAAGOX010000022.1"/>
</dbReference>
<comment type="caution">
    <text evidence="5">The sequence shown here is derived from an EMBL/GenBank/DDBJ whole genome shotgun (WGS) entry which is preliminary data.</text>
</comment>
<evidence type="ECO:0000256" key="2">
    <source>
        <dbReference type="ARBA" id="ARBA00020148"/>
    </source>
</evidence>
<dbReference type="Pfam" id="PF12697">
    <property type="entry name" value="Abhydrolase_6"/>
    <property type="match status" value="1"/>
</dbReference>
<keyword evidence="3" id="KW-0963">Cytoplasm</keyword>
<evidence type="ECO:0000256" key="1">
    <source>
        <dbReference type="ARBA" id="ARBA00004496"/>
    </source>
</evidence>
<dbReference type="InterPro" id="IPR029058">
    <property type="entry name" value="AB_hydrolase_fold"/>
</dbReference>
<dbReference type="SUPFAM" id="SSF53474">
    <property type="entry name" value="alpha/beta-Hydrolases"/>
    <property type="match status" value="1"/>
</dbReference>
<name>A0A6B2NTT6_9RHOB</name>
<evidence type="ECO:0000256" key="3">
    <source>
        <dbReference type="ARBA" id="ARBA00022490"/>
    </source>
</evidence>
<gene>
    <name evidence="5" type="ORF">G0P99_14290</name>
</gene>
<dbReference type="AlphaFoldDB" id="A0A6B2NTT6"/>
<dbReference type="InterPro" id="IPR026151">
    <property type="entry name" value="Maspardin"/>
</dbReference>
<evidence type="ECO:0000313" key="5">
    <source>
        <dbReference type="EMBL" id="NDW46133.1"/>
    </source>
</evidence>
<dbReference type="Gene3D" id="3.40.50.1820">
    <property type="entry name" value="alpha/beta hydrolase"/>
    <property type="match status" value="1"/>
</dbReference>
<protein>
    <recommendedName>
        <fullName evidence="2">Maspardin</fullName>
    </recommendedName>
</protein>
<feature type="domain" description="AB hydrolase-1" evidence="4">
    <location>
        <begin position="41"/>
        <end position="260"/>
    </location>
</feature>
<reference evidence="5" key="1">
    <citation type="submission" date="2020-02" db="EMBL/GenBank/DDBJ databases">
        <title>Delineation of the pyrene-degrading pathway in Roseobacter clade bacteria by genomic analysis.</title>
        <authorList>
            <person name="Zhou H."/>
            <person name="Wang H."/>
        </authorList>
    </citation>
    <scope>NUCLEOTIDE SEQUENCE</scope>
    <source>
        <strain evidence="5">PrR005</strain>
    </source>
</reference>
<organism evidence="5">
    <name type="scientific">Ruegeria sp. PrR005</name>
    <dbReference type="NCBI Taxonomy" id="2706882"/>
    <lineage>
        <taxon>Bacteria</taxon>
        <taxon>Pseudomonadati</taxon>
        <taxon>Pseudomonadota</taxon>
        <taxon>Alphaproteobacteria</taxon>
        <taxon>Rhodobacterales</taxon>
        <taxon>Roseobacteraceae</taxon>
        <taxon>Ruegeria</taxon>
    </lineage>
</organism>
<dbReference type="GO" id="GO:0016787">
    <property type="term" value="F:hydrolase activity"/>
    <property type="evidence" value="ECO:0007669"/>
    <property type="project" value="UniProtKB-KW"/>
</dbReference>
<comment type="subcellular location">
    <subcellularLocation>
        <location evidence="1">Cytoplasm</location>
    </subcellularLocation>
</comment>
<dbReference type="PANTHER" id="PTHR15913">
    <property type="entry name" value="ACID CLUSTER PROTEIN 33"/>
    <property type="match status" value="1"/>
</dbReference>
<dbReference type="InterPro" id="IPR000073">
    <property type="entry name" value="AB_hydrolase_1"/>
</dbReference>
<accession>A0A6B2NTT6</accession>
<dbReference type="GO" id="GO:0005737">
    <property type="term" value="C:cytoplasm"/>
    <property type="evidence" value="ECO:0007669"/>
    <property type="project" value="UniProtKB-SubCell"/>
</dbReference>
<keyword evidence="5" id="KW-0378">Hydrolase</keyword>
<dbReference type="PANTHER" id="PTHR15913:SF0">
    <property type="entry name" value="MASPARDIN"/>
    <property type="match status" value="1"/>
</dbReference>
<dbReference type="EMBL" id="JAAGOX010000022">
    <property type="protein sequence ID" value="NDW46133.1"/>
    <property type="molecule type" value="Genomic_DNA"/>
</dbReference>
<proteinExistence type="predicted"/>